<dbReference type="PROSITE" id="PS50928">
    <property type="entry name" value="ABC_TM1"/>
    <property type="match status" value="1"/>
</dbReference>
<evidence type="ECO:0000256" key="5">
    <source>
        <dbReference type="ARBA" id="ARBA00022989"/>
    </source>
</evidence>
<evidence type="ECO:0000256" key="4">
    <source>
        <dbReference type="ARBA" id="ARBA00022692"/>
    </source>
</evidence>
<gene>
    <name evidence="9" type="primary">ssuC_11</name>
    <name evidence="9" type="ORF">ROA7023_03657</name>
</gene>
<evidence type="ECO:0000256" key="2">
    <source>
        <dbReference type="ARBA" id="ARBA00022448"/>
    </source>
</evidence>
<dbReference type="GO" id="GO:0055085">
    <property type="term" value="P:transmembrane transport"/>
    <property type="evidence" value="ECO:0007669"/>
    <property type="project" value="InterPro"/>
</dbReference>
<dbReference type="InterPro" id="IPR000515">
    <property type="entry name" value="MetI-like"/>
</dbReference>
<reference evidence="9 10" key="1">
    <citation type="submission" date="2017-03" db="EMBL/GenBank/DDBJ databases">
        <authorList>
            <person name="Afonso C.L."/>
            <person name="Miller P.J."/>
            <person name="Scott M.A."/>
            <person name="Spackman E."/>
            <person name="Goraichik I."/>
            <person name="Dimitrov K.M."/>
            <person name="Suarez D.L."/>
            <person name="Swayne D.E."/>
        </authorList>
    </citation>
    <scope>NUCLEOTIDE SEQUENCE [LARGE SCALE GENOMIC DNA]</scope>
    <source>
        <strain evidence="9 10">CECT 7023</strain>
    </source>
</reference>
<dbReference type="CDD" id="cd06261">
    <property type="entry name" value="TM_PBP2"/>
    <property type="match status" value="1"/>
</dbReference>
<feature type="domain" description="ABC transmembrane type-1" evidence="8">
    <location>
        <begin position="54"/>
        <end position="238"/>
    </location>
</feature>
<keyword evidence="10" id="KW-1185">Reference proteome</keyword>
<dbReference type="RefSeq" id="WP_085880427.1">
    <property type="nucleotide sequence ID" value="NZ_FWFZ01000027.1"/>
</dbReference>
<dbReference type="Gene3D" id="1.10.3720.10">
    <property type="entry name" value="MetI-like"/>
    <property type="match status" value="1"/>
</dbReference>
<evidence type="ECO:0000313" key="9">
    <source>
        <dbReference type="EMBL" id="SLN73005.1"/>
    </source>
</evidence>
<comment type="subcellular location">
    <subcellularLocation>
        <location evidence="1 7">Cell membrane</location>
        <topology evidence="1 7">Multi-pass membrane protein</topology>
    </subcellularLocation>
</comment>
<evidence type="ECO:0000313" key="10">
    <source>
        <dbReference type="Proteomes" id="UP000193900"/>
    </source>
</evidence>
<dbReference type="SUPFAM" id="SSF161098">
    <property type="entry name" value="MetI-like"/>
    <property type="match status" value="1"/>
</dbReference>
<feature type="transmembrane region" description="Helical" evidence="7">
    <location>
        <begin position="166"/>
        <end position="198"/>
    </location>
</feature>
<dbReference type="EMBL" id="FWFZ01000027">
    <property type="protein sequence ID" value="SLN73005.1"/>
    <property type="molecule type" value="Genomic_DNA"/>
</dbReference>
<feature type="transmembrane region" description="Helical" evidence="7">
    <location>
        <begin position="65"/>
        <end position="85"/>
    </location>
</feature>
<accession>A0A1Y5U0E4</accession>
<protein>
    <submittedName>
        <fullName evidence="9">Putative aliphatic sulfonates transport permease protein SsuC</fullName>
    </submittedName>
</protein>
<evidence type="ECO:0000256" key="3">
    <source>
        <dbReference type="ARBA" id="ARBA00022475"/>
    </source>
</evidence>
<keyword evidence="6 7" id="KW-0472">Membrane</keyword>
<proteinExistence type="inferred from homology"/>
<dbReference type="InterPro" id="IPR035906">
    <property type="entry name" value="MetI-like_sf"/>
</dbReference>
<evidence type="ECO:0000256" key="1">
    <source>
        <dbReference type="ARBA" id="ARBA00004651"/>
    </source>
</evidence>
<keyword evidence="5 7" id="KW-1133">Transmembrane helix</keyword>
<evidence type="ECO:0000256" key="6">
    <source>
        <dbReference type="ARBA" id="ARBA00023136"/>
    </source>
</evidence>
<dbReference type="Proteomes" id="UP000193900">
    <property type="component" value="Unassembled WGS sequence"/>
</dbReference>
<dbReference type="Pfam" id="PF00528">
    <property type="entry name" value="BPD_transp_1"/>
    <property type="match status" value="1"/>
</dbReference>
<feature type="transmembrane region" description="Helical" evidence="7">
    <location>
        <begin position="124"/>
        <end position="145"/>
    </location>
</feature>
<feature type="transmembrane region" description="Helical" evidence="7">
    <location>
        <begin position="218"/>
        <end position="238"/>
    </location>
</feature>
<comment type="similarity">
    <text evidence="7">Belongs to the binding-protein-dependent transport system permease family.</text>
</comment>
<dbReference type="AlphaFoldDB" id="A0A1Y5U0E4"/>
<sequence length="252" mass="27092">MMLHAMSGLWRGCLVLLVALAIWQAVVSLTGVPRFILPGPTLVAQALWDNAALIWENALWSAGNLSLGLAVGIFLGVETALLLALSRRARWLLRPMLVVAQAVPVFALAPVITLWLGYGMPSKIVTIALVTYFPIASALFDRLMALPPGLADLSRLSGAGRWRETLLLRLPYAVPGLLSGLRLAVVYGPLAVLIGEWVGSSQGLGHLMLMANGRGQTALMFAALIVLACLSLCLWVTVEVLSRWSSKRLSYA</sequence>
<dbReference type="GO" id="GO:0005886">
    <property type="term" value="C:plasma membrane"/>
    <property type="evidence" value="ECO:0007669"/>
    <property type="project" value="UniProtKB-SubCell"/>
</dbReference>
<feature type="transmembrane region" description="Helical" evidence="7">
    <location>
        <begin position="97"/>
        <end position="118"/>
    </location>
</feature>
<keyword evidence="2 7" id="KW-0813">Transport</keyword>
<dbReference type="PANTHER" id="PTHR30151:SF20">
    <property type="entry name" value="ABC TRANSPORTER PERMEASE PROTEIN HI_0355-RELATED"/>
    <property type="match status" value="1"/>
</dbReference>
<name>A0A1Y5U0E4_9RHOB</name>
<keyword evidence="3" id="KW-1003">Cell membrane</keyword>
<organism evidence="9 10">
    <name type="scientific">Roseisalinus antarcticus</name>
    <dbReference type="NCBI Taxonomy" id="254357"/>
    <lineage>
        <taxon>Bacteria</taxon>
        <taxon>Pseudomonadati</taxon>
        <taxon>Pseudomonadota</taxon>
        <taxon>Alphaproteobacteria</taxon>
        <taxon>Rhodobacterales</taxon>
        <taxon>Roseobacteraceae</taxon>
        <taxon>Roseisalinus</taxon>
    </lineage>
</organism>
<evidence type="ECO:0000256" key="7">
    <source>
        <dbReference type="RuleBase" id="RU363032"/>
    </source>
</evidence>
<evidence type="ECO:0000259" key="8">
    <source>
        <dbReference type="PROSITE" id="PS50928"/>
    </source>
</evidence>
<dbReference type="PANTHER" id="PTHR30151">
    <property type="entry name" value="ALKANE SULFONATE ABC TRANSPORTER-RELATED, MEMBRANE SUBUNIT"/>
    <property type="match status" value="1"/>
</dbReference>
<keyword evidence="4 7" id="KW-0812">Transmembrane</keyword>